<dbReference type="Proteomes" id="UP000015042">
    <property type="component" value="Chromosome"/>
</dbReference>
<sequence>MIHLQKDTFTNQMFLFVIKIYNINMVFQDNTAYINRIIHNYQ</sequence>
<dbReference type="PATRIC" id="fig|1197719.3.peg.2884"/>
<dbReference type="AlphaFoldDB" id="S5MTN0"/>
<organism evidence="1 2">
    <name type="scientific">Salmonella bongori N268-08</name>
    <dbReference type="NCBI Taxonomy" id="1197719"/>
    <lineage>
        <taxon>Bacteria</taxon>
        <taxon>Pseudomonadati</taxon>
        <taxon>Pseudomonadota</taxon>
        <taxon>Gammaproteobacteria</taxon>
        <taxon>Enterobacterales</taxon>
        <taxon>Enterobacteriaceae</taxon>
        <taxon>Salmonella</taxon>
    </lineage>
</organism>
<gene>
    <name evidence="1" type="ORF">A464_2891</name>
</gene>
<proteinExistence type="predicted"/>
<name>S5MTN0_SALBN</name>
<protein>
    <submittedName>
        <fullName evidence="1">Uncharacterized protein</fullName>
    </submittedName>
</protein>
<dbReference type="HOGENOM" id="CLU_3257496_0_0_6"/>
<dbReference type="KEGG" id="sbz:A464_2891"/>
<evidence type="ECO:0000313" key="1">
    <source>
        <dbReference type="EMBL" id="AGR60076.1"/>
    </source>
</evidence>
<reference evidence="1 2" key="1">
    <citation type="submission" date="2013-07" db="EMBL/GenBank/DDBJ databases">
        <title>Genome sequence of Salmonella bongori N268-08 - a rare clinical isolate.</title>
        <authorList>
            <person name="Marti R."/>
            <person name="Hagens S."/>
            <person name="Loessner M.J."/>
            <person name="Klumpp J."/>
        </authorList>
    </citation>
    <scope>NUCLEOTIDE SEQUENCE [LARGE SCALE GENOMIC DNA]</scope>
    <source>
        <strain evidence="1 2">N268-08</strain>
    </source>
</reference>
<evidence type="ECO:0000313" key="2">
    <source>
        <dbReference type="Proteomes" id="UP000015042"/>
    </source>
</evidence>
<dbReference type="EMBL" id="CP006608">
    <property type="protein sequence ID" value="AGR60076.1"/>
    <property type="molecule type" value="Genomic_DNA"/>
</dbReference>
<accession>S5MTN0</accession>